<evidence type="ECO:0000313" key="3">
    <source>
        <dbReference type="Proteomes" id="UP001215598"/>
    </source>
</evidence>
<proteinExistence type="predicted"/>
<dbReference type="EMBL" id="JARKIB010000031">
    <property type="protein sequence ID" value="KAJ7762991.1"/>
    <property type="molecule type" value="Genomic_DNA"/>
</dbReference>
<keyword evidence="3" id="KW-1185">Reference proteome</keyword>
<name>A0AAD7NJJ6_9AGAR</name>
<dbReference type="Proteomes" id="UP001215598">
    <property type="component" value="Unassembled WGS sequence"/>
</dbReference>
<evidence type="ECO:0000256" key="1">
    <source>
        <dbReference type="SAM" id="SignalP"/>
    </source>
</evidence>
<keyword evidence="1" id="KW-0732">Signal</keyword>
<comment type="caution">
    <text evidence="2">The sequence shown here is derived from an EMBL/GenBank/DDBJ whole genome shotgun (WGS) entry which is preliminary data.</text>
</comment>
<evidence type="ECO:0000313" key="2">
    <source>
        <dbReference type="EMBL" id="KAJ7762991.1"/>
    </source>
</evidence>
<gene>
    <name evidence="2" type="ORF">B0H16DRAFT_1528398</name>
</gene>
<sequence length="82" mass="8063">MLFKVTALITLLATAVAVSAAPSTLESRDVVCVNGQTCSCSSVNLGGSGVCSCHPQGTFCSELNAVTARAHALDGGSGSGCT</sequence>
<feature type="signal peptide" evidence="1">
    <location>
        <begin position="1"/>
        <end position="20"/>
    </location>
</feature>
<protein>
    <submittedName>
        <fullName evidence="2">Uncharacterized protein</fullName>
    </submittedName>
</protein>
<feature type="chain" id="PRO_5042028442" evidence="1">
    <location>
        <begin position="21"/>
        <end position="82"/>
    </location>
</feature>
<accession>A0AAD7NJJ6</accession>
<organism evidence="2 3">
    <name type="scientific">Mycena metata</name>
    <dbReference type="NCBI Taxonomy" id="1033252"/>
    <lineage>
        <taxon>Eukaryota</taxon>
        <taxon>Fungi</taxon>
        <taxon>Dikarya</taxon>
        <taxon>Basidiomycota</taxon>
        <taxon>Agaricomycotina</taxon>
        <taxon>Agaricomycetes</taxon>
        <taxon>Agaricomycetidae</taxon>
        <taxon>Agaricales</taxon>
        <taxon>Marasmiineae</taxon>
        <taxon>Mycenaceae</taxon>
        <taxon>Mycena</taxon>
    </lineage>
</organism>
<dbReference type="AlphaFoldDB" id="A0AAD7NJJ6"/>
<reference evidence="2" key="1">
    <citation type="submission" date="2023-03" db="EMBL/GenBank/DDBJ databases">
        <title>Massive genome expansion in bonnet fungi (Mycena s.s.) driven by repeated elements and novel gene families across ecological guilds.</title>
        <authorList>
            <consortium name="Lawrence Berkeley National Laboratory"/>
            <person name="Harder C.B."/>
            <person name="Miyauchi S."/>
            <person name="Viragh M."/>
            <person name="Kuo A."/>
            <person name="Thoen E."/>
            <person name="Andreopoulos B."/>
            <person name="Lu D."/>
            <person name="Skrede I."/>
            <person name="Drula E."/>
            <person name="Henrissat B."/>
            <person name="Morin E."/>
            <person name="Kohler A."/>
            <person name="Barry K."/>
            <person name="LaButti K."/>
            <person name="Morin E."/>
            <person name="Salamov A."/>
            <person name="Lipzen A."/>
            <person name="Mereny Z."/>
            <person name="Hegedus B."/>
            <person name="Baldrian P."/>
            <person name="Stursova M."/>
            <person name="Weitz H."/>
            <person name="Taylor A."/>
            <person name="Grigoriev I.V."/>
            <person name="Nagy L.G."/>
            <person name="Martin F."/>
            <person name="Kauserud H."/>
        </authorList>
    </citation>
    <scope>NUCLEOTIDE SEQUENCE</scope>
    <source>
        <strain evidence="2">CBHHK182m</strain>
    </source>
</reference>